<dbReference type="Proteomes" id="UP000177791">
    <property type="component" value="Unassembled WGS sequence"/>
</dbReference>
<evidence type="ECO:0000313" key="3">
    <source>
        <dbReference type="Proteomes" id="UP000177791"/>
    </source>
</evidence>
<keyword evidence="3" id="KW-1185">Reference proteome</keyword>
<keyword evidence="1" id="KW-0732">Signal</keyword>
<dbReference type="Pfam" id="PF20113">
    <property type="entry name" value="DUF6503"/>
    <property type="match status" value="1"/>
</dbReference>
<sequence>MRIIILLAGLLLGSASSLFAQVPASSLAPAPATLTGPQVVQRSIAYHDPQGRWPALRQRLHFTTTNATGKESRFEVELDNPGGYFCYISHPEGHEVIKAVVNGQEVLLLDGRADLTEAERKQYRLAPGIGNFMRNYYTYLYGLPMKLQDAGTQILADAAPKDLLGQTYTTARVNYEPAIGQDSWTFYFNPRTFALQAYQFYHNHTPSEGEYIMLQDEILVEGVRIPKQRKWYLNKDQSFLATDLLLRAEPLTTRRL</sequence>
<feature type="chain" id="PRO_5009578453" evidence="1">
    <location>
        <begin position="21"/>
        <end position="256"/>
    </location>
</feature>
<dbReference type="AlphaFoldDB" id="A0A1G1SWD8"/>
<feature type="signal peptide" evidence="1">
    <location>
        <begin position="1"/>
        <end position="20"/>
    </location>
</feature>
<dbReference type="STRING" id="1908236.BEN48_04005"/>
<proteinExistence type="predicted"/>
<gene>
    <name evidence="2" type="ORF">BEN48_04005</name>
</gene>
<name>A0A1G1SWD8_9BACT</name>
<comment type="caution">
    <text evidence="2">The sequence shown here is derived from an EMBL/GenBank/DDBJ whole genome shotgun (WGS) entry which is preliminary data.</text>
</comment>
<reference evidence="2 3" key="1">
    <citation type="submission" date="2016-08" db="EMBL/GenBank/DDBJ databases">
        <title>Hymenobacter coccineus sp. nov., Hymenobacter lapidarius sp. nov. and Hymenobacter glacialis sp. nov., isolated from Antarctic soil.</title>
        <authorList>
            <person name="Sedlacek I."/>
            <person name="Kralova S."/>
            <person name="Kyrova K."/>
            <person name="Maslanova I."/>
            <person name="Stankova E."/>
            <person name="Vrbovska V."/>
            <person name="Nemec M."/>
            <person name="Bartak M."/>
            <person name="Svec P."/>
            <person name="Busse H.-J."/>
            <person name="Pantucek R."/>
        </authorList>
    </citation>
    <scope>NUCLEOTIDE SEQUENCE [LARGE SCALE GENOMIC DNA]</scope>
    <source>
        <strain evidence="2 3">CCM 8648</strain>
    </source>
</reference>
<accession>A0A1G1SWD8</accession>
<protein>
    <submittedName>
        <fullName evidence="2">Uncharacterized protein</fullName>
    </submittedName>
</protein>
<evidence type="ECO:0000256" key="1">
    <source>
        <dbReference type="SAM" id="SignalP"/>
    </source>
</evidence>
<dbReference type="InterPro" id="IPR045444">
    <property type="entry name" value="DUF6503"/>
</dbReference>
<organism evidence="2 3">
    <name type="scientific">Hymenobacter glacialis</name>
    <dbReference type="NCBI Taxonomy" id="1908236"/>
    <lineage>
        <taxon>Bacteria</taxon>
        <taxon>Pseudomonadati</taxon>
        <taxon>Bacteroidota</taxon>
        <taxon>Cytophagia</taxon>
        <taxon>Cytophagales</taxon>
        <taxon>Hymenobacteraceae</taxon>
        <taxon>Hymenobacter</taxon>
    </lineage>
</organism>
<dbReference type="EMBL" id="MDZC01000090">
    <property type="protein sequence ID" value="OGX82936.1"/>
    <property type="molecule type" value="Genomic_DNA"/>
</dbReference>
<dbReference type="OrthoDB" id="1489248at2"/>
<dbReference type="RefSeq" id="WP_070735514.1">
    <property type="nucleotide sequence ID" value="NZ_MDZC01000090.1"/>
</dbReference>
<evidence type="ECO:0000313" key="2">
    <source>
        <dbReference type="EMBL" id="OGX82936.1"/>
    </source>
</evidence>